<proteinExistence type="predicted"/>
<organism evidence="3 4">
    <name type="scientific">Momordica charantia</name>
    <name type="common">Bitter gourd</name>
    <name type="synonym">Balsam pear</name>
    <dbReference type="NCBI Taxonomy" id="3673"/>
    <lineage>
        <taxon>Eukaryota</taxon>
        <taxon>Viridiplantae</taxon>
        <taxon>Streptophyta</taxon>
        <taxon>Embryophyta</taxon>
        <taxon>Tracheophyta</taxon>
        <taxon>Spermatophyta</taxon>
        <taxon>Magnoliopsida</taxon>
        <taxon>eudicotyledons</taxon>
        <taxon>Gunneridae</taxon>
        <taxon>Pentapetalae</taxon>
        <taxon>rosids</taxon>
        <taxon>fabids</taxon>
        <taxon>Cucurbitales</taxon>
        <taxon>Cucurbitaceae</taxon>
        <taxon>Momordiceae</taxon>
        <taxon>Momordica</taxon>
    </lineage>
</organism>
<evidence type="ECO:0000313" key="3">
    <source>
        <dbReference type="Proteomes" id="UP000504603"/>
    </source>
</evidence>
<dbReference type="InterPro" id="IPR019448">
    <property type="entry name" value="NT-C2"/>
</dbReference>
<feature type="region of interest" description="Disordered" evidence="1">
    <location>
        <begin position="612"/>
        <end position="735"/>
    </location>
</feature>
<gene>
    <name evidence="4" type="primary">LOC111018670</name>
</gene>
<dbReference type="RefSeq" id="XP_022150559.1">
    <property type="nucleotide sequence ID" value="XM_022294867.1"/>
</dbReference>
<dbReference type="OrthoDB" id="1670077at2759"/>
<dbReference type="PANTHER" id="PTHR31182">
    <property type="entry name" value="C2 NT-TYPE DOMAIN-CONTAINING PROTEIN"/>
    <property type="match status" value="1"/>
</dbReference>
<dbReference type="Proteomes" id="UP000504603">
    <property type="component" value="Unplaced"/>
</dbReference>
<dbReference type="PROSITE" id="PS51840">
    <property type="entry name" value="C2_NT"/>
    <property type="match status" value="1"/>
</dbReference>
<dbReference type="GeneID" id="111018670"/>
<sequence length="807" mass="91078">MVVRLVRWPSWPPFSSRKYEAIINLRRLEGLTKNNLKDARGLVVEIKWKGQKIMGLSSWRRSVKRNYTEKGNVCEGEELASSVDWNEEFRSLCSILRGSKEDLIPPWKVSLTLLQKGENQVLRNSYSVIGTASLNLAEYAASADGKEIQISLPLKVRGSTAEFSPSLLLSLRLLELRTDTKPMRMVQRSIMPVTLSPPSSLALSTEKDGLAAIRAGLDRVKIFRHCVSAGRPNKEVFHEEEIATVNRFYIKDKDSSQSSSPDSDSYDDAGRGDSCVRQPFGYEKLAHANHVAGLLLPNTMADDEDECWIYCGNGAECLDIVDSSQTLQQNSMRKILSWRKRKLSFKSTKNRGEPLLKKHYGEDGGDDIDFDRRQLSTNLVYSGWYNLELSAAAFGDDNFAVGTWEQKEVTSRDGRLKIETEIFFASIDQRSERASGESACTALVAVIADWLLSNQDEMPIKSELDNLIRDGSAEWRNLCENKEYMEQFSDKHFDLDTVIDAKIRPLCVVAEKSYVGFFHPEGLEEEEGVFEFLKGAMSFDTIWDEISRLAADLPTNAGESLVYIVSWNDHFFILKVDRDAYYIIDTLGERLYEGCNQAYVLKFNKETVIRRLPNNTTQSEKKTETKQSKSSESSEEKTSIETKQSKSSESSEEKTSIEIKPSESSESPTEEKPSTDVPQLNNTERLQEKPSIDVVRPSNSEEASTAEPPSSSKEASDEKNPVEIPDESRNGDVEEEEVVVCTGKECCHEYIKSFLAAIPIRELQEDVKKKGLSSSTPLHQRLQIEFHRAKVILEAEDQIFPKATTED</sequence>
<evidence type="ECO:0000313" key="4">
    <source>
        <dbReference type="RefSeq" id="XP_022150559.1"/>
    </source>
</evidence>
<name>A0A6J1DAF1_MOMCH</name>
<evidence type="ECO:0000259" key="2">
    <source>
        <dbReference type="PROSITE" id="PS51840"/>
    </source>
</evidence>
<dbReference type="PANTHER" id="PTHR31182:SF15">
    <property type="entry name" value="F26K24.5 PROTEIN"/>
    <property type="match status" value="1"/>
</dbReference>
<dbReference type="Pfam" id="PF10358">
    <property type="entry name" value="NT-C2"/>
    <property type="match status" value="1"/>
</dbReference>
<feature type="domain" description="C2 NT-type" evidence="2">
    <location>
        <begin position="9"/>
        <end position="175"/>
    </location>
</feature>
<feature type="compositionally biased region" description="Basic and acidic residues" evidence="1">
    <location>
        <begin position="714"/>
        <end position="732"/>
    </location>
</feature>
<keyword evidence="3" id="KW-1185">Reference proteome</keyword>
<accession>A0A6J1DAF1</accession>
<feature type="compositionally biased region" description="Basic and acidic residues" evidence="1">
    <location>
        <begin position="619"/>
        <end position="674"/>
    </location>
</feature>
<feature type="compositionally biased region" description="Low complexity" evidence="1">
    <location>
        <begin position="697"/>
        <end position="713"/>
    </location>
</feature>
<reference evidence="4" key="1">
    <citation type="submission" date="2025-08" db="UniProtKB">
        <authorList>
            <consortium name="RefSeq"/>
        </authorList>
    </citation>
    <scope>IDENTIFICATION</scope>
    <source>
        <strain evidence="4">OHB3-1</strain>
    </source>
</reference>
<evidence type="ECO:0000256" key="1">
    <source>
        <dbReference type="SAM" id="MobiDB-lite"/>
    </source>
</evidence>
<dbReference type="AlphaFoldDB" id="A0A6J1DAF1"/>
<dbReference type="KEGG" id="mcha:111018670"/>
<protein>
    <submittedName>
        <fullName evidence="4">Uncharacterized protein LOC111018670</fullName>
    </submittedName>
</protein>